<evidence type="ECO:0000256" key="3">
    <source>
        <dbReference type="ARBA" id="ARBA00022452"/>
    </source>
</evidence>
<keyword evidence="16" id="KW-0675">Receptor</keyword>
<dbReference type="PANTHER" id="PTHR32552:SF81">
    <property type="entry name" value="TONB-DEPENDENT OUTER MEMBRANE RECEPTOR"/>
    <property type="match status" value="1"/>
</dbReference>
<comment type="subcellular location">
    <subcellularLocation>
        <location evidence="1 11">Cell outer membrane</location>
        <topology evidence="1 11">Multi-pass membrane protein</topology>
    </subcellularLocation>
</comment>
<dbReference type="SUPFAM" id="SSF56935">
    <property type="entry name" value="Porins"/>
    <property type="match status" value="1"/>
</dbReference>
<keyword evidence="10 11" id="KW-0998">Cell outer membrane</keyword>
<dbReference type="EMBL" id="SHNP01000005">
    <property type="protein sequence ID" value="MCX2974720.1"/>
    <property type="molecule type" value="Genomic_DNA"/>
</dbReference>
<evidence type="ECO:0000313" key="17">
    <source>
        <dbReference type="Proteomes" id="UP001143307"/>
    </source>
</evidence>
<feature type="domain" description="TonB-dependent receptor plug" evidence="15">
    <location>
        <begin position="43"/>
        <end position="152"/>
    </location>
</feature>
<evidence type="ECO:0000256" key="11">
    <source>
        <dbReference type="PROSITE-ProRule" id="PRU01360"/>
    </source>
</evidence>
<evidence type="ECO:0000313" key="16">
    <source>
        <dbReference type="EMBL" id="MCX2974720.1"/>
    </source>
</evidence>
<dbReference type="Pfam" id="PF07715">
    <property type="entry name" value="Plug"/>
    <property type="match status" value="1"/>
</dbReference>
<dbReference type="InterPro" id="IPR000531">
    <property type="entry name" value="Beta-barrel_TonB"/>
</dbReference>
<organism evidence="16 17">
    <name type="scientific">Candidatus Seongchinamella marina</name>
    <dbReference type="NCBI Taxonomy" id="2518990"/>
    <lineage>
        <taxon>Bacteria</taxon>
        <taxon>Pseudomonadati</taxon>
        <taxon>Pseudomonadota</taxon>
        <taxon>Gammaproteobacteria</taxon>
        <taxon>Cellvibrionales</taxon>
        <taxon>Halieaceae</taxon>
        <taxon>Seongchinamella</taxon>
    </lineage>
</organism>
<dbReference type="PROSITE" id="PS52016">
    <property type="entry name" value="TONB_DEPENDENT_REC_3"/>
    <property type="match status" value="1"/>
</dbReference>
<evidence type="ECO:0000256" key="7">
    <source>
        <dbReference type="ARBA" id="ARBA00023065"/>
    </source>
</evidence>
<evidence type="ECO:0000256" key="1">
    <source>
        <dbReference type="ARBA" id="ARBA00004571"/>
    </source>
</evidence>
<accession>A0ABT3SYM4</accession>
<keyword evidence="2 11" id="KW-0813">Transport</keyword>
<dbReference type="RefSeq" id="WP_279253449.1">
    <property type="nucleotide sequence ID" value="NZ_SHNP01000005.1"/>
</dbReference>
<gene>
    <name evidence="16" type="ORF">EYC87_14090</name>
</gene>
<sequence length="747" mass="82541">MFTYRNRKLLPAAVLLASGLAASNVMAQLEEVIVTAQKREQSLQDTPISVTAFDTAAIDAQGIANIKDLASFVPNLQIVESPGGTSGATISIRGAVTINPAVTWEPTVGMYLDGVFLGKNLGGIFEIAELERVEVLRGPQGTLYGKNTVGGAINLITRLPAEDFGGRVDLSVGNEGYQQAKLRLDTGAMGGFRASLAYAKAERDGFYDNVDSDPTGGLNPFVTPKSSDEFNNLDSEVWRIDALWDVTDSFRARYSYDSSERDQEPSKAQLTDVNQFLFDIQDLGFLGDLMSLYQVSEDKNASSISNDYAQYEVSETDGHALTLDWDAGTWGVMGDVALKSITSYRELDYGDFIDIDGTNMDLFHSARDITYEQTSQELQLLGTTDTINYVMGVYYFDEESDVVNPITFFGLFGSPTDNNTYGLDNDSLAFYGQADWSPASVQQLTLTFGMRYTEEERSQYIDHPNSSSGGVGAFSEKDSDTWDNTSGTFTAAWDLNDDINFYARFAQGWKSGGFNGEAPTGDAFHQGYDEETVMSYELGMKSRLADDRIQLNIAAFQNDIEDMQVSVFLEGSGGAASNVENAGEATFQGVEVEFIWQVVDALRFSVNYGYLDGEYNEFIENGVDLKNFKDLPFAPENTANVALDWAVCNCNWGSLNFHLDWNYNDEYVPYIEPTQNATSQIDDYETINASLIVSEVKVGSDMSMQFGLWGKNITDEEYRQHTIPFGFWTASYFGAPATYGFDARLNF</sequence>
<keyword evidence="3 11" id="KW-1134">Transmembrane beta strand</keyword>
<feature type="signal peptide" evidence="13">
    <location>
        <begin position="1"/>
        <end position="27"/>
    </location>
</feature>
<protein>
    <submittedName>
        <fullName evidence="16">TonB-dependent receptor</fullName>
    </submittedName>
</protein>
<evidence type="ECO:0000256" key="8">
    <source>
        <dbReference type="ARBA" id="ARBA00023077"/>
    </source>
</evidence>
<keyword evidence="6" id="KW-0408">Iron</keyword>
<evidence type="ECO:0000256" key="4">
    <source>
        <dbReference type="ARBA" id="ARBA00022496"/>
    </source>
</evidence>
<keyword evidence="9 11" id="KW-0472">Membrane</keyword>
<dbReference type="PANTHER" id="PTHR32552">
    <property type="entry name" value="FERRICHROME IRON RECEPTOR-RELATED"/>
    <property type="match status" value="1"/>
</dbReference>
<keyword evidence="13" id="KW-0732">Signal</keyword>
<dbReference type="InterPro" id="IPR039426">
    <property type="entry name" value="TonB-dep_rcpt-like"/>
</dbReference>
<keyword evidence="8 12" id="KW-0798">TonB box</keyword>
<feature type="domain" description="TonB-dependent receptor-like beta-barrel" evidence="14">
    <location>
        <begin position="300"/>
        <end position="699"/>
    </location>
</feature>
<dbReference type="Proteomes" id="UP001143307">
    <property type="component" value="Unassembled WGS sequence"/>
</dbReference>
<proteinExistence type="inferred from homology"/>
<evidence type="ECO:0000256" key="9">
    <source>
        <dbReference type="ARBA" id="ARBA00023136"/>
    </source>
</evidence>
<comment type="caution">
    <text evidence="16">The sequence shown here is derived from an EMBL/GenBank/DDBJ whole genome shotgun (WGS) entry which is preliminary data.</text>
</comment>
<dbReference type="Gene3D" id="2.40.170.20">
    <property type="entry name" value="TonB-dependent receptor, beta-barrel domain"/>
    <property type="match status" value="1"/>
</dbReference>
<evidence type="ECO:0000256" key="5">
    <source>
        <dbReference type="ARBA" id="ARBA00022692"/>
    </source>
</evidence>
<evidence type="ECO:0000256" key="12">
    <source>
        <dbReference type="RuleBase" id="RU003357"/>
    </source>
</evidence>
<evidence type="ECO:0000256" key="13">
    <source>
        <dbReference type="SAM" id="SignalP"/>
    </source>
</evidence>
<evidence type="ECO:0000259" key="14">
    <source>
        <dbReference type="Pfam" id="PF00593"/>
    </source>
</evidence>
<comment type="similarity">
    <text evidence="11 12">Belongs to the TonB-dependent receptor family.</text>
</comment>
<evidence type="ECO:0000256" key="10">
    <source>
        <dbReference type="ARBA" id="ARBA00023237"/>
    </source>
</evidence>
<keyword evidence="5 11" id="KW-0812">Transmembrane</keyword>
<evidence type="ECO:0000256" key="6">
    <source>
        <dbReference type="ARBA" id="ARBA00023004"/>
    </source>
</evidence>
<feature type="chain" id="PRO_5045760444" evidence="13">
    <location>
        <begin position="28"/>
        <end position="747"/>
    </location>
</feature>
<dbReference type="Pfam" id="PF00593">
    <property type="entry name" value="TonB_dep_Rec_b-barrel"/>
    <property type="match status" value="1"/>
</dbReference>
<keyword evidence="17" id="KW-1185">Reference proteome</keyword>
<name>A0ABT3SYM4_9GAMM</name>
<keyword evidence="7" id="KW-0406">Ion transport</keyword>
<dbReference type="InterPro" id="IPR012910">
    <property type="entry name" value="Plug_dom"/>
</dbReference>
<evidence type="ECO:0000259" key="15">
    <source>
        <dbReference type="Pfam" id="PF07715"/>
    </source>
</evidence>
<reference evidence="16" key="1">
    <citation type="submission" date="2019-02" db="EMBL/GenBank/DDBJ databases">
        <authorList>
            <person name="Li S.-H."/>
        </authorList>
    </citation>
    <scope>NUCLEOTIDE SEQUENCE</scope>
    <source>
        <strain evidence="16">IMCC8485</strain>
    </source>
</reference>
<evidence type="ECO:0000256" key="2">
    <source>
        <dbReference type="ARBA" id="ARBA00022448"/>
    </source>
</evidence>
<dbReference type="InterPro" id="IPR036942">
    <property type="entry name" value="Beta-barrel_TonB_sf"/>
</dbReference>
<keyword evidence="4" id="KW-0410">Iron transport</keyword>